<reference evidence="1" key="1">
    <citation type="submission" date="2020-10" db="EMBL/GenBank/DDBJ databases">
        <title>Unveiling of a novel bifunctional photoreceptor, Dualchrome1, isolated from a cosmopolitan green alga.</title>
        <authorList>
            <person name="Suzuki S."/>
            <person name="Kawachi M."/>
        </authorList>
    </citation>
    <scope>NUCLEOTIDE SEQUENCE</scope>
    <source>
        <strain evidence="1">NIES 2893</strain>
    </source>
</reference>
<name>A0A830HLY1_9CHLO</name>
<dbReference type="InterPro" id="IPR046341">
    <property type="entry name" value="SET_dom_sf"/>
</dbReference>
<dbReference type="PANTHER" id="PTHR13271:SF145">
    <property type="entry name" value="SET DOMAIN-CONTAINING PROTEIN"/>
    <property type="match status" value="1"/>
</dbReference>
<evidence type="ECO:0008006" key="3">
    <source>
        <dbReference type="Google" id="ProtNLM"/>
    </source>
</evidence>
<dbReference type="CDD" id="cd10527">
    <property type="entry name" value="SET_LSMT"/>
    <property type="match status" value="1"/>
</dbReference>
<accession>A0A830HLY1</accession>
<dbReference type="Proteomes" id="UP000660262">
    <property type="component" value="Unassembled WGS sequence"/>
</dbReference>
<comment type="caution">
    <text evidence="1">The sequence shown here is derived from an EMBL/GenBank/DDBJ whole genome shotgun (WGS) entry which is preliminary data.</text>
</comment>
<dbReference type="OrthoDB" id="441812at2759"/>
<evidence type="ECO:0000313" key="1">
    <source>
        <dbReference type="EMBL" id="GHP07882.1"/>
    </source>
</evidence>
<evidence type="ECO:0000313" key="2">
    <source>
        <dbReference type="Proteomes" id="UP000660262"/>
    </source>
</evidence>
<gene>
    <name evidence="1" type="ORF">PPROV_000662400</name>
</gene>
<dbReference type="PANTHER" id="PTHR13271">
    <property type="entry name" value="UNCHARACTERIZED PUTATIVE METHYLTRANSFERASE"/>
    <property type="match status" value="1"/>
</dbReference>
<sequence>MAAAASLVPSAASASAGASASASASSSSPSSSPASSLLAWLIHNGASTCVKAAGIHSDPSSDFDDGASSAAPLLCVSASSHLVLAAKSHGLEKDTVVATVPRQLILTAQATYAAHLIASACASTASAELTSWVTQLAMAVAAERAIGDKSFWKPYLDTVPRRADVPYFWTHRQRRRLQGTEAEAMTLSAEARAKHEWNACVASAFKQDERLSKVTYEDYLDARSTVTSRAFDIGGEERAGMVPLFDLFNHVSADENVNVGTDRDGAMQLICVRAAAPHEQIFNTYGRLGNAHLLAHYGFVDARNPVADSARLPSSLVRAAAAAQGVAGAKIAQVMRDVDCPDHFAVAADGTPDHMLLEAISRMHDTVAPPRAELLAPLPARTLASALSKRIAEFGDDVEADDGGSGDENDKSRVGAASCVRDAELGALRACHSNAEQLAANLPEKTPANNSAANAPWDLF</sequence>
<dbReference type="InterPro" id="IPR050600">
    <property type="entry name" value="SETD3_SETD6_MTase"/>
</dbReference>
<dbReference type="GO" id="GO:0016279">
    <property type="term" value="F:protein-lysine N-methyltransferase activity"/>
    <property type="evidence" value="ECO:0007669"/>
    <property type="project" value="TreeGrafter"/>
</dbReference>
<keyword evidence="2" id="KW-1185">Reference proteome</keyword>
<dbReference type="SUPFAM" id="SSF82199">
    <property type="entry name" value="SET domain"/>
    <property type="match status" value="1"/>
</dbReference>
<dbReference type="Gene3D" id="3.90.1410.10">
    <property type="entry name" value="set domain protein methyltransferase, domain 1"/>
    <property type="match status" value="1"/>
</dbReference>
<dbReference type="AlphaFoldDB" id="A0A830HLY1"/>
<protein>
    <recommendedName>
        <fullName evidence="3">SET domain-containing protein</fullName>
    </recommendedName>
</protein>
<proteinExistence type="predicted"/>
<organism evidence="1 2">
    <name type="scientific">Pycnococcus provasolii</name>
    <dbReference type="NCBI Taxonomy" id="41880"/>
    <lineage>
        <taxon>Eukaryota</taxon>
        <taxon>Viridiplantae</taxon>
        <taxon>Chlorophyta</taxon>
        <taxon>Pseudoscourfieldiophyceae</taxon>
        <taxon>Pseudoscourfieldiales</taxon>
        <taxon>Pycnococcaceae</taxon>
        <taxon>Pycnococcus</taxon>
    </lineage>
</organism>
<dbReference type="EMBL" id="BNJQ01000018">
    <property type="protein sequence ID" value="GHP07882.1"/>
    <property type="molecule type" value="Genomic_DNA"/>
</dbReference>